<keyword evidence="2" id="KW-0805">Transcription regulation</keyword>
<feature type="compositionally biased region" description="Polar residues" evidence="5">
    <location>
        <begin position="653"/>
        <end position="677"/>
    </location>
</feature>
<evidence type="ECO:0000256" key="4">
    <source>
        <dbReference type="ARBA" id="ARBA00023242"/>
    </source>
</evidence>
<dbReference type="PANTHER" id="PTHR45093">
    <property type="entry name" value="TRANSCRIPTION ACTIVATOR MSS11"/>
    <property type="match status" value="1"/>
</dbReference>
<feature type="compositionally biased region" description="Polar residues" evidence="5">
    <location>
        <begin position="237"/>
        <end position="246"/>
    </location>
</feature>
<evidence type="ECO:0000313" key="6">
    <source>
        <dbReference type="EMBL" id="EPY50115.1"/>
    </source>
</evidence>
<feature type="region of interest" description="Disordered" evidence="5">
    <location>
        <begin position="703"/>
        <end position="825"/>
    </location>
</feature>
<evidence type="ECO:0000256" key="1">
    <source>
        <dbReference type="ARBA" id="ARBA00004123"/>
    </source>
</evidence>
<feature type="region of interest" description="Disordered" evidence="5">
    <location>
        <begin position="851"/>
        <end position="887"/>
    </location>
</feature>
<evidence type="ECO:0000256" key="3">
    <source>
        <dbReference type="ARBA" id="ARBA00023163"/>
    </source>
</evidence>
<feature type="compositionally biased region" description="Polar residues" evidence="5">
    <location>
        <begin position="374"/>
        <end position="398"/>
    </location>
</feature>
<feature type="compositionally biased region" description="Low complexity" evidence="5">
    <location>
        <begin position="9"/>
        <end position="25"/>
    </location>
</feature>
<dbReference type="GO" id="GO:0005634">
    <property type="term" value="C:nucleus"/>
    <property type="evidence" value="ECO:0007669"/>
    <property type="project" value="UniProtKB-SubCell"/>
</dbReference>
<dbReference type="GeneID" id="25037900"/>
<feature type="compositionally biased region" description="Polar residues" evidence="5">
    <location>
        <begin position="767"/>
        <end position="795"/>
    </location>
</feature>
<feature type="compositionally biased region" description="Basic and acidic residues" evidence="5">
    <location>
        <begin position="799"/>
        <end position="813"/>
    </location>
</feature>
<comment type="subcellular location">
    <subcellularLocation>
        <location evidence="1">Nucleus</location>
    </subcellularLocation>
</comment>
<dbReference type="HOGENOM" id="CLU_306979_0_0_1"/>
<feature type="compositionally biased region" description="Polar residues" evidence="5">
    <location>
        <begin position="633"/>
        <end position="642"/>
    </location>
</feature>
<dbReference type="Proteomes" id="UP000015464">
    <property type="component" value="Unassembled WGS sequence"/>
</dbReference>
<dbReference type="OrthoDB" id="5600002at2759"/>
<keyword evidence="4" id="KW-0539">Nucleus</keyword>
<sequence>MTEYMDTESSSTSTSKNQNSAAASTDSLHPRETLDYYIYDYFVKHKFQETAKAFLQESEIQLPSNRDQNTMEDFVQNNGYNNQQKESFHYDQNLFDAANGKSEHLDSFNMNIPSNANPTSESKKDTTAEANDFSMPLPAPSVAIDIPEGFFVEWFNIFWDVFSARVSRVNSSSHLYDPHFNRSAYRGQNHSSSTPIPSNVPNVQSSSVNPLNYAATELKSSENKPYAPFTSAFPKSDTMTTGNNPKSYALPSRAVPFSGPPSNISLADRSQKYGSALPAGNIPPSVMPYSLGVPPSSVPPNYPNTSMLSASPPRSLVNDPNNHTYAVGPGMNPSSSRNGFYPPTPAQIHQLKSQQEYLHRQSKQMSEPAVDFNPATSKDSQVQSNEQPVVNPASSTVQKKIPDPKALYSTNKPNSTTRSSASPIITQASSGMGGNSSFYPYHNNMREAASMPTFKPSPNMMIQPRYPANSEFGVNDMQKYRPRNSVDGMPPYLPQNPVDLNGKYGMNPNMANRLPSQQAHMPNYYRGQLPMSSHHPQMYESPTANQGSVEFAKTRELAMRRGQTPNMSVLSNDITMSGEASNVNLGNPLTDYHMQLMLLEEQNKKRLMMARKEGERDSLSPETYERYNRELKNSQVKSTTDGASHLHPKPSGGMSSQVKGTDVPTTGYIQPHQKQPSLPVQHSFMNVPQNEHSNIMMSQYLNRSKQHGTAVNARDSRDPNIAKKFPQANTVSMSEKDRMALEVSENSNSWLTQNRENNSSDTKEMSKYQSSFTQPSQPKLPSSTSASGHPNSDSQHFLEPVKDKQGMQKDTARPPDIASNGYPSMNDAVQQISMPSAGTEENVAVSSEEGINANKDLQDNGRIEESASGKTNAGKDAGDVTKDGVFNESTDNTFNYASKNDSNAELLNDFDFESFLNDAGDDSTQVYY</sequence>
<feature type="compositionally biased region" description="Polar residues" evidence="5">
    <location>
        <begin position="186"/>
        <end position="196"/>
    </location>
</feature>
<dbReference type="RefSeq" id="XP_013025452.1">
    <property type="nucleotide sequence ID" value="XM_013169998.1"/>
</dbReference>
<dbReference type="AlphaFoldDB" id="S9VVI4"/>
<evidence type="ECO:0000256" key="2">
    <source>
        <dbReference type="ARBA" id="ARBA00023015"/>
    </source>
</evidence>
<feature type="region of interest" description="Disordered" evidence="5">
    <location>
        <begin position="632"/>
        <end position="677"/>
    </location>
</feature>
<dbReference type="SMART" id="SM00667">
    <property type="entry name" value="LisH"/>
    <property type="match status" value="1"/>
</dbReference>
<keyword evidence="3" id="KW-0804">Transcription</keyword>
<dbReference type="PANTHER" id="PTHR45093:SF2">
    <property type="entry name" value="LISH DOMAIN-CONTAINING PROTEIN"/>
    <property type="match status" value="1"/>
</dbReference>
<proteinExistence type="predicted"/>
<dbReference type="EMBL" id="KE546994">
    <property type="protein sequence ID" value="EPY50115.1"/>
    <property type="molecule type" value="Genomic_DNA"/>
</dbReference>
<dbReference type="PROSITE" id="PS50896">
    <property type="entry name" value="LISH"/>
    <property type="match status" value="1"/>
</dbReference>
<gene>
    <name evidence="6" type="ORF">SPOG_03583</name>
</gene>
<dbReference type="STRING" id="653667.S9VVI4"/>
<feature type="region of interest" description="Disordered" evidence="5">
    <location>
        <begin position="186"/>
        <end position="207"/>
    </location>
</feature>
<accession>S9VVI4</accession>
<keyword evidence="7" id="KW-1185">Reference proteome</keyword>
<feature type="region of interest" description="Disordered" evidence="5">
    <location>
        <begin position="352"/>
        <end position="433"/>
    </location>
</feature>
<evidence type="ECO:0000256" key="5">
    <source>
        <dbReference type="SAM" id="MobiDB-lite"/>
    </source>
</evidence>
<dbReference type="Pfam" id="PF08513">
    <property type="entry name" value="LisH"/>
    <property type="match status" value="1"/>
</dbReference>
<feature type="compositionally biased region" description="Basic and acidic residues" evidence="5">
    <location>
        <begin position="856"/>
        <end position="867"/>
    </location>
</feature>
<dbReference type="OMA" id="VEWFNIF"/>
<feature type="region of interest" description="Disordered" evidence="5">
    <location>
        <begin position="1"/>
        <end position="26"/>
    </location>
</feature>
<name>S9VVI4_SCHCR</name>
<protein>
    <submittedName>
        <fullName evidence="6">Transcription factor</fullName>
    </submittedName>
</protein>
<feature type="compositionally biased region" description="Polar residues" evidence="5">
    <location>
        <begin position="744"/>
        <end position="760"/>
    </location>
</feature>
<feature type="region of interest" description="Disordered" evidence="5">
    <location>
        <begin position="226"/>
        <end position="254"/>
    </location>
</feature>
<reference evidence="6 7" key="1">
    <citation type="journal article" date="2011" name="Science">
        <title>Comparative functional genomics of the fission yeasts.</title>
        <authorList>
            <person name="Rhind N."/>
            <person name="Chen Z."/>
            <person name="Yassour M."/>
            <person name="Thompson D.A."/>
            <person name="Haas B.J."/>
            <person name="Habib N."/>
            <person name="Wapinski I."/>
            <person name="Roy S."/>
            <person name="Lin M.F."/>
            <person name="Heiman D.I."/>
            <person name="Young S.K."/>
            <person name="Furuya K."/>
            <person name="Guo Y."/>
            <person name="Pidoux A."/>
            <person name="Chen H.M."/>
            <person name="Robbertse B."/>
            <person name="Goldberg J.M."/>
            <person name="Aoki K."/>
            <person name="Bayne E.H."/>
            <person name="Berlin A.M."/>
            <person name="Desjardins C.A."/>
            <person name="Dobbs E."/>
            <person name="Dukaj L."/>
            <person name="Fan L."/>
            <person name="FitzGerald M.G."/>
            <person name="French C."/>
            <person name="Gujja S."/>
            <person name="Hansen K."/>
            <person name="Keifenheim D."/>
            <person name="Levin J.Z."/>
            <person name="Mosher R.A."/>
            <person name="Mueller C.A."/>
            <person name="Pfiffner J."/>
            <person name="Priest M."/>
            <person name="Russ C."/>
            <person name="Smialowska A."/>
            <person name="Swoboda P."/>
            <person name="Sykes S.M."/>
            <person name="Vaughn M."/>
            <person name="Vengrova S."/>
            <person name="Yoder R."/>
            <person name="Zeng Q."/>
            <person name="Allshire R."/>
            <person name="Baulcombe D."/>
            <person name="Birren B.W."/>
            <person name="Brown W."/>
            <person name="Ekwall K."/>
            <person name="Kellis M."/>
            <person name="Leatherwood J."/>
            <person name="Levin H."/>
            <person name="Margalit H."/>
            <person name="Martienssen R."/>
            <person name="Nieduszynski C.A."/>
            <person name="Spatafora J.W."/>
            <person name="Friedman N."/>
            <person name="Dalgaard J.Z."/>
            <person name="Baumann P."/>
            <person name="Niki H."/>
            <person name="Regev A."/>
            <person name="Nusbaum C."/>
        </authorList>
    </citation>
    <scope>NUCLEOTIDE SEQUENCE [LARGE SCALE GENOMIC DNA]</scope>
    <source>
        <strain evidence="7">OY26 / ATCC MYA-4695 / CBS 11777 / NBRC 106824 / NRRL Y48691</strain>
    </source>
</reference>
<evidence type="ECO:0000313" key="7">
    <source>
        <dbReference type="Proteomes" id="UP000015464"/>
    </source>
</evidence>
<dbReference type="InterPro" id="IPR006594">
    <property type="entry name" value="LisH"/>
</dbReference>
<dbReference type="eggNOG" id="KOG0266">
    <property type="taxonomic scope" value="Eukaryota"/>
</dbReference>
<feature type="compositionally biased region" description="Low complexity" evidence="5">
    <location>
        <begin position="197"/>
        <end position="207"/>
    </location>
</feature>
<feature type="compositionally biased region" description="Polar residues" evidence="5">
    <location>
        <begin position="408"/>
        <end position="433"/>
    </location>
</feature>
<organism evidence="6 7">
    <name type="scientific">Schizosaccharomyces cryophilus (strain OY26 / ATCC MYA-4695 / CBS 11777 / NBRC 106824 / NRRL Y48691)</name>
    <name type="common">Fission yeast</name>
    <dbReference type="NCBI Taxonomy" id="653667"/>
    <lineage>
        <taxon>Eukaryota</taxon>
        <taxon>Fungi</taxon>
        <taxon>Dikarya</taxon>
        <taxon>Ascomycota</taxon>
        <taxon>Taphrinomycotina</taxon>
        <taxon>Schizosaccharomycetes</taxon>
        <taxon>Schizosaccharomycetales</taxon>
        <taxon>Schizosaccharomycetaceae</taxon>
        <taxon>Schizosaccharomyces</taxon>
    </lineage>
</organism>